<organism evidence="2 3">
    <name type="scientific">Amycolatopsis cihanbeyliensis</name>
    <dbReference type="NCBI Taxonomy" id="1128664"/>
    <lineage>
        <taxon>Bacteria</taxon>
        <taxon>Bacillati</taxon>
        <taxon>Actinomycetota</taxon>
        <taxon>Actinomycetes</taxon>
        <taxon>Pseudonocardiales</taxon>
        <taxon>Pseudonocardiaceae</taxon>
        <taxon>Amycolatopsis</taxon>
    </lineage>
</organism>
<dbReference type="OrthoDB" id="9806868at2"/>
<dbReference type="PANTHER" id="PTHR34109:SF1">
    <property type="entry name" value="VOC DOMAIN-CONTAINING PROTEIN"/>
    <property type="match status" value="1"/>
</dbReference>
<dbReference type="InterPro" id="IPR037523">
    <property type="entry name" value="VOC_core"/>
</dbReference>
<dbReference type="PANTHER" id="PTHR34109">
    <property type="entry name" value="BNAUNNG04460D PROTEIN-RELATED"/>
    <property type="match status" value="1"/>
</dbReference>
<dbReference type="AlphaFoldDB" id="A0A542DGT7"/>
<dbReference type="RefSeq" id="WP_141997115.1">
    <property type="nucleotide sequence ID" value="NZ_VFML01000001.1"/>
</dbReference>
<feature type="domain" description="VOC" evidence="1">
    <location>
        <begin position="3"/>
        <end position="124"/>
    </location>
</feature>
<dbReference type="SUPFAM" id="SSF54593">
    <property type="entry name" value="Glyoxalase/Bleomycin resistance protein/Dihydroxybiphenyl dioxygenase"/>
    <property type="match status" value="1"/>
</dbReference>
<dbReference type="Gene3D" id="3.30.720.110">
    <property type="match status" value="1"/>
</dbReference>
<name>A0A542DGT7_AMYCI</name>
<proteinExistence type="predicted"/>
<dbReference type="InterPro" id="IPR029068">
    <property type="entry name" value="Glyas_Bleomycin-R_OHBP_Dase"/>
</dbReference>
<reference evidence="2 3" key="1">
    <citation type="submission" date="2019-06" db="EMBL/GenBank/DDBJ databases">
        <title>Sequencing the genomes of 1000 actinobacteria strains.</title>
        <authorList>
            <person name="Klenk H.-P."/>
        </authorList>
    </citation>
    <scope>NUCLEOTIDE SEQUENCE [LARGE SCALE GENOMIC DNA]</scope>
    <source>
        <strain evidence="2 3">DSM 45679</strain>
    </source>
</reference>
<keyword evidence="3" id="KW-1185">Reference proteome</keyword>
<dbReference type="PROSITE" id="PS51819">
    <property type="entry name" value="VOC"/>
    <property type="match status" value="1"/>
</dbReference>
<comment type="caution">
    <text evidence="2">The sequence shown here is derived from an EMBL/GenBank/DDBJ whole genome shotgun (WGS) entry which is preliminary data.</text>
</comment>
<dbReference type="InterPro" id="IPR004360">
    <property type="entry name" value="Glyas_Fos-R_dOase_dom"/>
</dbReference>
<dbReference type="Proteomes" id="UP000320876">
    <property type="component" value="Unassembled WGS sequence"/>
</dbReference>
<dbReference type="Gene3D" id="3.30.720.120">
    <property type="match status" value="1"/>
</dbReference>
<evidence type="ECO:0000259" key="1">
    <source>
        <dbReference type="PROSITE" id="PS51819"/>
    </source>
</evidence>
<evidence type="ECO:0000313" key="2">
    <source>
        <dbReference type="EMBL" id="TQJ02260.1"/>
    </source>
</evidence>
<protein>
    <submittedName>
        <fullName evidence="2">Putative glyoxalase superfamily protein PhnB</fullName>
    </submittedName>
</protein>
<sequence>MNNPGIWPCLRFTDAEAARRFLTEVFGFTETLTVRGDDGVSIVHGELRWPEGGGVMYSSAAECENGPAPGEQYLCVVTGDPDAVHERAVAAGAQVPQPPGDSGHGSRLAAVADPEGNIWTFDTYRGA</sequence>
<dbReference type="EMBL" id="VFML01000001">
    <property type="protein sequence ID" value="TQJ02260.1"/>
    <property type="molecule type" value="Genomic_DNA"/>
</dbReference>
<gene>
    <name evidence="2" type="ORF">FB471_1982</name>
</gene>
<accession>A0A542DGT7</accession>
<dbReference type="Pfam" id="PF00903">
    <property type="entry name" value="Glyoxalase"/>
    <property type="match status" value="1"/>
</dbReference>
<evidence type="ECO:0000313" key="3">
    <source>
        <dbReference type="Proteomes" id="UP000320876"/>
    </source>
</evidence>